<organism evidence="2 3">
    <name type="scientific">Erwinia phage pEa_SNUABM_7</name>
    <dbReference type="NCBI Taxonomy" id="2866695"/>
    <lineage>
        <taxon>Viruses</taxon>
        <taxon>Duplodnaviria</taxon>
        <taxon>Heunggongvirae</taxon>
        <taxon>Uroviricota</taxon>
        <taxon>Caudoviricetes</taxon>
        <taxon>Snuvirus</taxon>
        <taxon>Snuvirus SNUABM7</taxon>
    </lineage>
</organism>
<feature type="region of interest" description="Disordered" evidence="1">
    <location>
        <begin position="138"/>
        <end position="183"/>
    </location>
</feature>
<name>A0AAE7WSZ6_9CAUD</name>
<dbReference type="EMBL" id="MZ475896">
    <property type="protein sequence ID" value="QYW04849.1"/>
    <property type="molecule type" value="Genomic_DNA"/>
</dbReference>
<proteinExistence type="predicted"/>
<evidence type="ECO:0000256" key="1">
    <source>
        <dbReference type="SAM" id="MobiDB-lite"/>
    </source>
</evidence>
<evidence type="ECO:0000313" key="2">
    <source>
        <dbReference type="EMBL" id="QYW04849.1"/>
    </source>
</evidence>
<feature type="compositionally biased region" description="Polar residues" evidence="1">
    <location>
        <begin position="174"/>
        <end position="183"/>
    </location>
</feature>
<protein>
    <submittedName>
        <fullName evidence="2">Uncharacterized protein</fullName>
    </submittedName>
</protein>
<keyword evidence="3" id="KW-1185">Reference proteome</keyword>
<gene>
    <name evidence="2" type="ORF">pEaSNUABM7_00181</name>
</gene>
<reference evidence="2" key="1">
    <citation type="submission" date="2021-06" db="EMBL/GenBank/DDBJ databases">
        <title>Complete genome sequence of Erwinia phage pEa_SNUABM_7.</title>
        <authorList>
            <person name="Kim S.G."/>
            <person name="Park S.C."/>
        </authorList>
    </citation>
    <scope>NUCLEOTIDE SEQUENCE</scope>
</reference>
<dbReference type="Proteomes" id="UP000827609">
    <property type="component" value="Segment"/>
</dbReference>
<accession>A0AAE7WSZ6</accession>
<feature type="compositionally biased region" description="Acidic residues" evidence="1">
    <location>
        <begin position="149"/>
        <end position="162"/>
    </location>
</feature>
<sequence>MLNKFYQKLQVIMTMLDLYDGACDGVWGPKCITAKRKWELMDEFEPGVPSNGLPFNGRGKLPQGFMYAHKGLDILWVKWDQERADQILAEKGALLTKQIVHEHVVGATAAVEPTVSEPAAVASSVNQNPLPSQILEVTKIEAAPAAEPVVEDEDEDEEEINEENTSPQSEKKPQNSNWTKNRK</sequence>
<evidence type="ECO:0000313" key="3">
    <source>
        <dbReference type="Proteomes" id="UP000827609"/>
    </source>
</evidence>